<proteinExistence type="predicted"/>
<dbReference type="Proteomes" id="UP000681290">
    <property type="component" value="Unassembled WGS sequence"/>
</dbReference>
<sequence>MHELSFLIHDLINGLQALKQMNYVQNSEVITKYTNQLIEIMGNFLSTNENFTVVNDSFYQWRMYLLFDLGEESFRKGDHAVASKCYNSLVSVNNIDYQSIAYYRLAQVNSSSDPLYAFNMYKISFKTNNSINKLSFT</sequence>
<organism evidence="1 2">
    <name type="scientific">Paenibacillus woosongensis</name>
    <dbReference type="NCBI Taxonomy" id="307580"/>
    <lineage>
        <taxon>Bacteria</taxon>
        <taxon>Bacillati</taxon>
        <taxon>Bacillota</taxon>
        <taxon>Bacilli</taxon>
        <taxon>Bacillales</taxon>
        <taxon>Paenibacillaceae</taxon>
        <taxon>Paenibacillus</taxon>
    </lineage>
</organism>
<comment type="caution">
    <text evidence="1">The sequence shown here is derived from an EMBL/GenBank/DDBJ whole genome shotgun (WGS) entry which is preliminary data.</text>
</comment>
<keyword evidence="2" id="KW-1185">Reference proteome</keyword>
<protein>
    <submittedName>
        <fullName evidence="1">Uncharacterized protein</fullName>
    </submittedName>
</protein>
<accession>A0ABQ4MWB0</accession>
<evidence type="ECO:0000313" key="1">
    <source>
        <dbReference type="EMBL" id="GIP60218.1"/>
    </source>
</evidence>
<evidence type="ECO:0000313" key="2">
    <source>
        <dbReference type="Proteomes" id="UP000681290"/>
    </source>
</evidence>
<dbReference type="EMBL" id="BOSM01000008">
    <property type="protein sequence ID" value="GIP60218.1"/>
    <property type="molecule type" value="Genomic_DNA"/>
</dbReference>
<gene>
    <name evidence="1" type="ORF">J15TS10_40320</name>
</gene>
<reference evidence="1 2" key="1">
    <citation type="submission" date="2021-03" db="EMBL/GenBank/DDBJ databases">
        <title>Antimicrobial resistance genes in bacteria isolated from Japanese honey, and their potential for conferring macrolide and lincosamide resistance in the American foulbrood pathogen Paenibacillus larvae.</title>
        <authorList>
            <person name="Okamoto M."/>
            <person name="Kumagai M."/>
            <person name="Kanamori H."/>
            <person name="Takamatsu D."/>
        </authorList>
    </citation>
    <scope>NUCLEOTIDE SEQUENCE [LARGE SCALE GENOMIC DNA]</scope>
    <source>
        <strain evidence="1 2">J15TS10</strain>
    </source>
</reference>
<name>A0ABQ4MWB0_9BACL</name>